<evidence type="ECO:0000256" key="2">
    <source>
        <dbReference type="ARBA" id="ARBA00008064"/>
    </source>
</evidence>
<dbReference type="FunFam" id="2.60.40.3110:FF:000001">
    <property type="entry name" value="Putative fimbrial outer membrane usher"/>
    <property type="match status" value="1"/>
</dbReference>
<keyword evidence="3 9" id="KW-0813">Transport</keyword>
<evidence type="ECO:0000259" key="12">
    <source>
        <dbReference type="Pfam" id="PF13954"/>
    </source>
</evidence>
<dbReference type="InterPro" id="IPR025949">
    <property type="entry name" value="PapC-like_C"/>
</dbReference>
<feature type="domain" description="PapC N-terminal" evidence="12">
    <location>
        <begin position="49"/>
        <end position="196"/>
    </location>
</feature>
<dbReference type="InterPro" id="IPR025885">
    <property type="entry name" value="PapC_N"/>
</dbReference>
<dbReference type="InterPro" id="IPR018030">
    <property type="entry name" value="Fimbrial_membr_usher_CS"/>
</dbReference>
<evidence type="ECO:0000256" key="6">
    <source>
        <dbReference type="ARBA" id="ARBA00022729"/>
    </source>
</evidence>
<dbReference type="Gene3D" id="2.60.40.2610">
    <property type="entry name" value="Outer membrane usher protein FimD, plug domain"/>
    <property type="match status" value="1"/>
</dbReference>
<keyword evidence="8 9" id="KW-0998">Cell outer membrane</keyword>
<keyword evidence="9" id="KW-1029">Fimbrium biogenesis</keyword>
<dbReference type="GO" id="GO:0009279">
    <property type="term" value="C:cell outer membrane"/>
    <property type="evidence" value="ECO:0007669"/>
    <property type="project" value="UniProtKB-SubCell"/>
</dbReference>
<dbReference type="InterPro" id="IPR037224">
    <property type="entry name" value="PapC_N_sf"/>
</dbReference>
<dbReference type="InterPro" id="IPR042186">
    <property type="entry name" value="FimD_plug_dom"/>
</dbReference>
<keyword evidence="5 9" id="KW-0812">Transmembrane</keyword>
<comment type="subcellular location">
    <subcellularLocation>
        <location evidence="1 9">Cell outer membrane</location>
        <topology evidence="1 9">Multi-pass membrane protein</topology>
    </subcellularLocation>
</comment>
<dbReference type="EMBL" id="FOSR01000002">
    <property type="protein sequence ID" value="SFK37706.1"/>
    <property type="molecule type" value="Genomic_DNA"/>
</dbReference>
<dbReference type="Gene3D" id="2.60.40.2070">
    <property type="match status" value="1"/>
</dbReference>
<dbReference type="PROSITE" id="PS01151">
    <property type="entry name" value="FIMBRIAL_USHER"/>
    <property type="match status" value="1"/>
</dbReference>
<evidence type="ECO:0000256" key="5">
    <source>
        <dbReference type="ARBA" id="ARBA00022692"/>
    </source>
</evidence>
<evidence type="ECO:0000256" key="10">
    <source>
        <dbReference type="SAM" id="MobiDB-lite"/>
    </source>
</evidence>
<dbReference type="Gene3D" id="3.10.20.410">
    <property type="match status" value="1"/>
</dbReference>
<dbReference type="Pfam" id="PF13954">
    <property type="entry name" value="PapC_N"/>
    <property type="match status" value="1"/>
</dbReference>
<keyword evidence="14" id="KW-1185">Reference proteome</keyword>
<evidence type="ECO:0000256" key="4">
    <source>
        <dbReference type="ARBA" id="ARBA00022452"/>
    </source>
</evidence>
<dbReference type="AlphaFoldDB" id="A0A1I3Z2H2"/>
<evidence type="ECO:0000256" key="7">
    <source>
        <dbReference type="ARBA" id="ARBA00023136"/>
    </source>
</evidence>
<proteinExistence type="inferred from homology"/>
<organism evidence="13 14">
    <name type="scientific">Rhodanobacter glycinis</name>
    <dbReference type="NCBI Taxonomy" id="582702"/>
    <lineage>
        <taxon>Bacteria</taxon>
        <taxon>Pseudomonadati</taxon>
        <taxon>Pseudomonadota</taxon>
        <taxon>Gammaproteobacteria</taxon>
        <taxon>Lysobacterales</taxon>
        <taxon>Rhodanobacteraceae</taxon>
        <taxon>Rhodanobacter</taxon>
    </lineage>
</organism>
<dbReference type="InterPro" id="IPR043142">
    <property type="entry name" value="PapC-like_C_sf"/>
</dbReference>
<keyword evidence="4" id="KW-1134">Transmembrane beta strand</keyword>
<comment type="similarity">
    <text evidence="2 9">Belongs to the fimbrial export usher family.</text>
</comment>
<evidence type="ECO:0000256" key="9">
    <source>
        <dbReference type="RuleBase" id="RU003884"/>
    </source>
</evidence>
<reference evidence="14" key="1">
    <citation type="submission" date="2016-10" db="EMBL/GenBank/DDBJ databases">
        <authorList>
            <person name="Varghese N."/>
            <person name="Submissions S."/>
        </authorList>
    </citation>
    <scope>NUCLEOTIDE SEQUENCE [LARGE SCALE GENOMIC DNA]</scope>
    <source>
        <strain evidence="14">MO64</strain>
    </source>
</reference>
<feature type="domain" description="PapC-like C-terminal" evidence="11">
    <location>
        <begin position="818"/>
        <end position="883"/>
    </location>
</feature>
<dbReference type="PANTHER" id="PTHR30451">
    <property type="entry name" value="OUTER MEMBRANE USHER PROTEIN"/>
    <property type="match status" value="1"/>
</dbReference>
<gene>
    <name evidence="13" type="ORF">SAMN05192579_102138</name>
</gene>
<dbReference type="Pfam" id="PF00577">
    <property type="entry name" value="Usher"/>
    <property type="match status" value="1"/>
</dbReference>
<keyword evidence="7 9" id="KW-0472">Membrane</keyword>
<protein>
    <submittedName>
        <fullName evidence="13">Outer membrane usher protein</fullName>
    </submittedName>
</protein>
<dbReference type="InterPro" id="IPR000015">
    <property type="entry name" value="Fimb_usher"/>
</dbReference>
<evidence type="ECO:0000256" key="8">
    <source>
        <dbReference type="ARBA" id="ARBA00023237"/>
    </source>
</evidence>
<evidence type="ECO:0000259" key="11">
    <source>
        <dbReference type="Pfam" id="PF13953"/>
    </source>
</evidence>
<evidence type="ECO:0000256" key="3">
    <source>
        <dbReference type="ARBA" id="ARBA00022448"/>
    </source>
</evidence>
<dbReference type="SUPFAM" id="SSF141729">
    <property type="entry name" value="FimD N-terminal domain-like"/>
    <property type="match status" value="1"/>
</dbReference>
<keyword evidence="6" id="KW-0732">Signal</keyword>
<feature type="region of interest" description="Disordered" evidence="10">
    <location>
        <begin position="1"/>
        <end position="43"/>
    </location>
</feature>
<dbReference type="PANTHER" id="PTHR30451:SF20">
    <property type="entry name" value="FIMBRIAE USHER"/>
    <property type="match status" value="1"/>
</dbReference>
<accession>A0A1I3Z2H2</accession>
<sequence length="912" mass="96138">MAAAGATAAGAADAAPVASPASSGADSASSSADAGPANGSDADGSTTFTFDRSLLAGAGDNTSDLARFEHGNPVLPGSYNVDIYLNNGWVGRRDVRFASATPNASATPCVDRQLLDQLGLHPANLSAELVKQLVDPAACVSMGSLIPDASMSFDMGNLRLDTSVPQAYMQQRARGYVSPEYWDEGVPAALLNYNFNSYRSSSHGQTQTTSYLGLNAGINLGAWHFRQDSTVNWQSATSGTRARKRWQNIDSYVRRDLPSLGAQLTLGDSYTDGQVFDSFGIRGVQLATDDRMLPDSLRGYAPVVRGVANTNAKVTVSQNGVQLYQTTVAPGPFVINDLYPTGYGGNLDVTVTEADGHTHTFSVPYASVAQLLRPGTTRFDVAVGQLRNTALLSLPNVVQATVQHGFNNLLTGYAGIEGSQGYAALLLGSAINTRYGAFALDVTQARTATPGYDNYNGHSMRLSYSKILPDTQTSLTVAAYRYSTSGFLSLTDAALARDYARRGLNAFSYTAPTDVTLIDGVPLQTGLTPAQQAALAGHSYNPIINPTGLQRQRNRFDLTMNQRLGMRGGSLYANVSASDYWNRTGTDTQFQVGYNNSFHRLNYGISVTRTRDVFGRYDNEYLATFSLPLGNSAHAPSLMLNLTHDRNGGNQDQAILNGSFGAENQFNYGATVAHNSGNDAGGSSGSVNLGYRSPYAVLNASAGSGNGYSQASFGLSGAIVAHPGGITFGQPIGDTVGIVYAPGAAGARLNNATGARIDHSGYAIVPYLTPYTLNTIEIDPKGLPLNVQMDATSAQVAPYAGAVVMLKFKTETGRTLIVRARLANGDALPFGAQVFNAKGTPLGVVGQAGQALLRGVQQTGQVSARWNDENGVAQACSFTYALPRHDKAAYPQIQATCVASSATPSLPKKSGT</sequence>
<dbReference type="GO" id="GO:0015473">
    <property type="term" value="F:fimbrial usher porin activity"/>
    <property type="evidence" value="ECO:0007669"/>
    <property type="project" value="InterPro"/>
</dbReference>
<name>A0A1I3Z2H2_9GAMM</name>
<dbReference type="GO" id="GO:0009297">
    <property type="term" value="P:pilus assembly"/>
    <property type="evidence" value="ECO:0007669"/>
    <property type="project" value="InterPro"/>
</dbReference>
<evidence type="ECO:0000256" key="1">
    <source>
        <dbReference type="ARBA" id="ARBA00004571"/>
    </source>
</evidence>
<evidence type="ECO:0000313" key="13">
    <source>
        <dbReference type="EMBL" id="SFK37706.1"/>
    </source>
</evidence>
<evidence type="ECO:0000313" key="14">
    <source>
        <dbReference type="Proteomes" id="UP000198725"/>
    </source>
</evidence>
<dbReference type="Proteomes" id="UP000198725">
    <property type="component" value="Unassembled WGS sequence"/>
</dbReference>
<dbReference type="Pfam" id="PF13953">
    <property type="entry name" value="PapC_C"/>
    <property type="match status" value="1"/>
</dbReference>
<dbReference type="Gene3D" id="2.60.40.3110">
    <property type="match status" value="1"/>
</dbReference>